<evidence type="ECO:0000256" key="3">
    <source>
        <dbReference type="ARBA" id="ARBA00022833"/>
    </source>
</evidence>
<evidence type="ECO:0000256" key="2">
    <source>
        <dbReference type="ARBA" id="ARBA00022723"/>
    </source>
</evidence>
<keyword evidence="3" id="KW-0862">Zinc</keyword>
<gene>
    <name evidence="6" type="ORF">BDZ85DRAFT_192204</name>
</gene>
<evidence type="ECO:0000313" key="7">
    <source>
        <dbReference type="Proteomes" id="UP000799538"/>
    </source>
</evidence>
<dbReference type="AlphaFoldDB" id="A0A6A6GJI8"/>
<feature type="domain" description="CENP-V/GFA" evidence="5">
    <location>
        <begin position="2"/>
        <end position="124"/>
    </location>
</feature>
<evidence type="ECO:0000256" key="1">
    <source>
        <dbReference type="ARBA" id="ARBA00005495"/>
    </source>
</evidence>
<keyword evidence="2" id="KW-0479">Metal-binding</keyword>
<dbReference type="Proteomes" id="UP000799538">
    <property type="component" value="Unassembled WGS sequence"/>
</dbReference>
<sequence length="137" mass="14936">MPTGSCICGDFAYSFIGEPVVKSACHCIPCRKTSGTPASYNLIVPESSFKLIRGIPKQYTRRGDSGKGVTYNNCPICSTLLYVEAEALAGLKIVKMGGLDDKDFMDKLGSPTIEIYCKNMWAWEKGYEGTDRKDGAS</sequence>
<dbReference type="InterPro" id="IPR006913">
    <property type="entry name" value="CENP-V/GFA"/>
</dbReference>
<organism evidence="6 7">
    <name type="scientific">Elsinoe ampelina</name>
    <dbReference type="NCBI Taxonomy" id="302913"/>
    <lineage>
        <taxon>Eukaryota</taxon>
        <taxon>Fungi</taxon>
        <taxon>Dikarya</taxon>
        <taxon>Ascomycota</taxon>
        <taxon>Pezizomycotina</taxon>
        <taxon>Dothideomycetes</taxon>
        <taxon>Dothideomycetidae</taxon>
        <taxon>Myriangiales</taxon>
        <taxon>Elsinoaceae</taxon>
        <taxon>Elsinoe</taxon>
    </lineage>
</organism>
<dbReference type="PROSITE" id="PS51891">
    <property type="entry name" value="CENP_V_GFA"/>
    <property type="match status" value="1"/>
</dbReference>
<evidence type="ECO:0000259" key="5">
    <source>
        <dbReference type="PROSITE" id="PS51891"/>
    </source>
</evidence>
<dbReference type="Pfam" id="PF04828">
    <property type="entry name" value="GFA"/>
    <property type="match status" value="1"/>
</dbReference>
<keyword evidence="4" id="KW-0456">Lyase</keyword>
<dbReference type="OrthoDB" id="428768at2759"/>
<proteinExistence type="inferred from homology"/>
<protein>
    <submittedName>
        <fullName evidence="6">Mss4-like protein</fullName>
    </submittedName>
</protein>
<evidence type="ECO:0000256" key="4">
    <source>
        <dbReference type="ARBA" id="ARBA00023239"/>
    </source>
</evidence>
<evidence type="ECO:0000313" key="6">
    <source>
        <dbReference type="EMBL" id="KAF2225886.1"/>
    </source>
</evidence>
<accession>A0A6A6GJI8</accession>
<reference evidence="7" key="1">
    <citation type="journal article" date="2020" name="Stud. Mycol.">
        <title>101 Dothideomycetes genomes: A test case for predicting lifestyles and emergence of pathogens.</title>
        <authorList>
            <person name="Haridas S."/>
            <person name="Albert R."/>
            <person name="Binder M."/>
            <person name="Bloem J."/>
            <person name="LaButti K."/>
            <person name="Salamov A."/>
            <person name="Andreopoulos B."/>
            <person name="Baker S."/>
            <person name="Barry K."/>
            <person name="Bills G."/>
            <person name="Bluhm B."/>
            <person name="Cannon C."/>
            <person name="Castanera R."/>
            <person name="Culley D."/>
            <person name="Daum C."/>
            <person name="Ezra D."/>
            <person name="Gonzalez J."/>
            <person name="Henrissat B."/>
            <person name="Kuo A."/>
            <person name="Liang C."/>
            <person name="Lipzen A."/>
            <person name="Lutzoni F."/>
            <person name="Magnuson J."/>
            <person name="Mondo S."/>
            <person name="Nolan M."/>
            <person name="Ohm R."/>
            <person name="Pangilinan J."/>
            <person name="Park H.-J."/>
            <person name="Ramirez L."/>
            <person name="Alfaro M."/>
            <person name="Sun H."/>
            <person name="Tritt A."/>
            <person name="Yoshinaga Y."/>
            <person name="Zwiers L.-H."/>
            <person name="Turgeon B."/>
            <person name="Goodwin S."/>
            <person name="Spatafora J."/>
            <person name="Crous P."/>
            <person name="Grigoriev I."/>
        </authorList>
    </citation>
    <scope>NUCLEOTIDE SEQUENCE [LARGE SCALE GENOMIC DNA]</scope>
    <source>
        <strain evidence="7">CECT 20119</strain>
    </source>
</reference>
<dbReference type="GO" id="GO:0016846">
    <property type="term" value="F:carbon-sulfur lyase activity"/>
    <property type="evidence" value="ECO:0007669"/>
    <property type="project" value="InterPro"/>
</dbReference>
<dbReference type="Gene3D" id="3.90.1590.10">
    <property type="entry name" value="glutathione-dependent formaldehyde- activating enzyme (gfa)"/>
    <property type="match status" value="1"/>
</dbReference>
<comment type="similarity">
    <text evidence="1">Belongs to the Gfa family.</text>
</comment>
<dbReference type="PANTHER" id="PTHR33337:SF30">
    <property type="entry name" value="DUF636 DOMAIN PROTEIN (AFU_ORTHOLOGUE AFUA_1G03180)"/>
    <property type="match status" value="1"/>
</dbReference>
<dbReference type="GO" id="GO:0046872">
    <property type="term" value="F:metal ion binding"/>
    <property type="evidence" value="ECO:0007669"/>
    <property type="project" value="UniProtKB-KW"/>
</dbReference>
<dbReference type="PANTHER" id="PTHR33337">
    <property type="entry name" value="GFA DOMAIN-CONTAINING PROTEIN"/>
    <property type="match status" value="1"/>
</dbReference>
<dbReference type="EMBL" id="ML992503">
    <property type="protein sequence ID" value="KAF2225886.1"/>
    <property type="molecule type" value="Genomic_DNA"/>
</dbReference>
<dbReference type="SUPFAM" id="SSF51316">
    <property type="entry name" value="Mss4-like"/>
    <property type="match status" value="1"/>
</dbReference>
<name>A0A6A6GJI8_9PEZI</name>
<dbReference type="InterPro" id="IPR011057">
    <property type="entry name" value="Mss4-like_sf"/>
</dbReference>
<keyword evidence="7" id="KW-1185">Reference proteome</keyword>